<evidence type="ECO:0000313" key="21">
    <source>
        <dbReference type="Proteomes" id="UP000219042"/>
    </source>
</evidence>
<dbReference type="AlphaFoldDB" id="A0A240E7B5"/>
<dbReference type="InterPro" id="IPR010917">
    <property type="entry name" value="TonB_rcpt_CS"/>
</dbReference>
<dbReference type="Pfam" id="PF07715">
    <property type="entry name" value="Plug"/>
    <property type="match status" value="1"/>
</dbReference>
<evidence type="ECO:0000256" key="16">
    <source>
        <dbReference type="RuleBase" id="RU003357"/>
    </source>
</evidence>
<evidence type="ECO:0000256" key="2">
    <source>
        <dbReference type="ARBA" id="ARBA00009810"/>
    </source>
</evidence>
<dbReference type="Gene3D" id="2.170.130.10">
    <property type="entry name" value="TonB-dependent receptor, plug domain"/>
    <property type="match status" value="1"/>
</dbReference>
<evidence type="ECO:0000256" key="12">
    <source>
        <dbReference type="ARBA" id="ARBA00023170"/>
    </source>
</evidence>
<dbReference type="PROSITE" id="PS52016">
    <property type="entry name" value="TONB_DEPENDENT_REC_3"/>
    <property type="match status" value="1"/>
</dbReference>
<organism evidence="20 21">
    <name type="scientific">Acinetobacter puyangensis</name>
    <dbReference type="NCBI Taxonomy" id="1096779"/>
    <lineage>
        <taxon>Bacteria</taxon>
        <taxon>Pseudomonadati</taxon>
        <taxon>Pseudomonadota</taxon>
        <taxon>Gammaproteobacteria</taxon>
        <taxon>Moraxellales</taxon>
        <taxon>Moraxellaceae</taxon>
        <taxon>Acinetobacter</taxon>
    </lineage>
</organism>
<keyword evidence="12 20" id="KW-0675">Receptor</keyword>
<evidence type="ECO:0000256" key="4">
    <source>
        <dbReference type="ARBA" id="ARBA00022452"/>
    </source>
</evidence>
<sequence length="710" mass="78313">MNGSSALSRFNRLFLAIAAVTASVAHAEETSNVQTLPVITVEAEDDTSVTEGTGSYTAKSTNTATKLNLSLRETPQSVKVLTREYLDDTNTNTLQQMLGNLTGVTINQFDERVYPTARGFDVDYFLYDGVPSSSSIEMDNATDPDLSMYDRIEVVKGANGLTTGAGNPAVAINMIRKHANAKELTGSVSTSFGSWGAWSSTADVSNALNADGSIRGRVLVKHEQSGSSEDRFDKENNLIYAVLDADLTDSTYVSFGAGYQDLQRQGIKWGGLTAFYSDGTRTNFDRGLTVSDDWTYWNNQTTTAFATLKQKLFNDITLNVDYSYRRLDTDTALLYPWVNAGVDKETNTASGYYAYSSNGTFLQNTADAYVSLPFTLGDLEQQIIAGISFDQSERTNAYYGNPTLASSLIDYNNIDTKLIGSINNPNVNPSNRTIQRSAYLAGKFKLLDPLKLIAGVRLTNWKFNSADGAGNREYNGKISPYAGLIYDLNDQYSWYASYTGVFRPDDKKDINQQYIDPREGKSYETGIKGEFLEGKLNAAIGVFQTKLENFAETTGTTITTADGLQTVYRATEVESKGVELELDGKLTDRWNLSLGMSHFNAKNPTGQRVQTTAARTNVNLFTKYQLDKLSIGGGINYKSKTYTTDPNFGLINQDAYVLANLMLGYDLTENIKAQININNLFDEKYYDGLGQNGMIYGEPRNATLTLRYNF</sequence>
<dbReference type="PANTHER" id="PTHR32552:SF74">
    <property type="entry name" value="HYDROXAMATE SIDEROPHORE RECEPTOR FHUE"/>
    <property type="match status" value="1"/>
</dbReference>
<keyword evidence="7 17" id="KW-0732">Signal</keyword>
<evidence type="ECO:0000256" key="14">
    <source>
        <dbReference type="PROSITE-ProRule" id="PRU01360"/>
    </source>
</evidence>
<dbReference type="OrthoDB" id="8663017at2"/>
<feature type="short sequence motif" description="TonB C-terminal box" evidence="15">
    <location>
        <begin position="693"/>
        <end position="710"/>
    </location>
</feature>
<evidence type="ECO:0000313" key="20">
    <source>
        <dbReference type="EMBL" id="SNX44634.1"/>
    </source>
</evidence>
<keyword evidence="9" id="KW-0406">Ion transport</keyword>
<keyword evidence="11 14" id="KW-0472">Membrane</keyword>
<evidence type="ECO:0000256" key="8">
    <source>
        <dbReference type="ARBA" id="ARBA00023004"/>
    </source>
</evidence>
<dbReference type="GO" id="GO:0015344">
    <property type="term" value="F:siderophore uptake transmembrane transporter activity"/>
    <property type="evidence" value="ECO:0007669"/>
    <property type="project" value="TreeGrafter"/>
</dbReference>
<evidence type="ECO:0000256" key="17">
    <source>
        <dbReference type="SAM" id="SignalP"/>
    </source>
</evidence>
<dbReference type="InterPro" id="IPR039426">
    <property type="entry name" value="TonB-dep_rcpt-like"/>
</dbReference>
<dbReference type="InterPro" id="IPR010105">
    <property type="entry name" value="TonB_sidphr_rcpt"/>
</dbReference>
<keyword evidence="21" id="KW-1185">Reference proteome</keyword>
<evidence type="ECO:0000256" key="11">
    <source>
        <dbReference type="ARBA" id="ARBA00023136"/>
    </source>
</evidence>
<feature type="domain" description="TonB-dependent receptor plug" evidence="19">
    <location>
        <begin position="71"/>
        <end position="169"/>
    </location>
</feature>
<dbReference type="NCBIfam" id="TIGR01783">
    <property type="entry name" value="TonB-siderophor"/>
    <property type="match status" value="1"/>
</dbReference>
<feature type="signal peptide" evidence="17">
    <location>
        <begin position="1"/>
        <end position="27"/>
    </location>
</feature>
<evidence type="ECO:0000256" key="13">
    <source>
        <dbReference type="ARBA" id="ARBA00023237"/>
    </source>
</evidence>
<comment type="similarity">
    <text evidence="2 14 16">Belongs to the TonB-dependent receptor family.</text>
</comment>
<dbReference type="PANTHER" id="PTHR32552">
    <property type="entry name" value="FERRICHROME IRON RECEPTOR-RELATED"/>
    <property type="match status" value="1"/>
</dbReference>
<evidence type="ECO:0000256" key="5">
    <source>
        <dbReference type="ARBA" id="ARBA00022496"/>
    </source>
</evidence>
<keyword evidence="5" id="KW-0410">Iron transport</keyword>
<dbReference type="RefSeq" id="WP_097078861.1">
    <property type="nucleotide sequence ID" value="NZ_BAABHT010000001.1"/>
</dbReference>
<dbReference type="InterPro" id="IPR037066">
    <property type="entry name" value="Plug_dom_sf"/>
</dbReference>
<keyword evidence="3 14" id="KW-0813">Transport</keyword>
<dbReference type="EMBL" id="OANT01000003">
    <property type="protein sequence ID" value="SNX44634.1"/>
    <property type="molecule type" value="Genomic_DNA"/>
</dbReference>
<dbReference type="Gene3D" id="2.40.170.20">
    <property type="entry name" value="TonB-dependent receptor, beta-barrel domain"/>
    <property type="match status" value="1"/>
</dbReference>
<dbReference type="InterPro" id="IPR012910">
    <property type="entry name" value="Plug_dom"/>
</dbReference>
<evidence type="ECO:0000256" key="6">
    <source>
        <dbReference type="ARBA" id="ARBA00022692"/>
    </source>
</evidence>
<dbReference type="InterPro" id="IPR000531">
    <property type="entry name" value="Beta-barrel_TonB"/>
</dbReference>
<keyword evidence="4 14" id="KW-1134">Transmembrane beta strand</keyword>
<evidence type="ECO:0000256" key="15">
    <source>
        <dbReference type="PROSITE-ProRule" id="PRU10144"/>
    </source>
</evidence>
<dbReference type="SUPFAM" id="SSF56935">
    <property type="entry name" value="Porins"/>
    <property type="match status" value="1"/>
</dbReference>
<protein>
    <submittedName>
        <fullName evidence="20">Outer-membrane receptor for ferric coprogen and ferric-rhodotorulic acid</fullName>
    </submittedName>
</protein>
<dbReference type="GO" id="GO:0015891">
    <property type="term" value="P:siderophore transport"/>
    <property type="evidence" value="ECO:0007669"/>
    <property type="project" value="InterPro"/>
</dbReference>
<evidence type="ECO:0000259" key="18">
    <source>
        <dbReference type="Pfam" id="PF00593"/>
    </source>
</evidence>
<dbReference type="PROSITE" id="PS01156">
    <property type="entry name" value="TONB_DEPENDENT_REC_2"/>
    <property type="match status" value="1"/>
</dbReference>
<evidence type="ECO:0000256" key="7">
    <source>
        <dbReference type="ARBA" id="ARBA00022729"/>
    </source>
</evidence>
<keyword evidence="10 16" id="KW-0798">TonB box</keyword>
<dbReference type="Pfam" id="PF00593">
    <property type="entry name" value="TonB_dep_Rec_b-barrel"/>
    <property type="match status" value="1"/>
</dbReference>
<evidence type="ECO:0000259" key="19">
    <source>
        <dbReference type="Pfam" id="PF07715"/>
    </source>
</evidence>
<name>A0A240E7B5_9GAMM</name>
<keyword evidence="6 14" id="KW-0812">Transmembrane</keyword>
<proteinExistence type="inferred from homology"/>
<keyword evidence="8" id="KW-0408">Iron</keyword>
<dbReference type="Proteomes" id="UP000219042">
    <property type="component" value="Unassembled WGS sequence"/>
</dbReference>
<feature type="domain" description="TonB-dependent receptor-like beta-barrel" evidence="18">
    <location>
        <begin position="248"/>
        <end position="680"/>
    </location>
</feature>
<evidence type="ECO:0000256" key="1">
    <source>
        <dbReference type="ARBA" id="ARBA00004571"/>
    </source>
</evidence>
<comment type="subcellular location">
    <subcellularLocation>
        <location evidence="1 14">Cell outer membrane</location>
        <topology evidence="1 14">Multi-pass membrane protein</topology>
    </subcellularLocation>
</comment>
<evidence type="ECO:0000256" key="9">
    <source>
        <dbReference type="ARBA" id="ARBA00023065"/>
    </source>
</evidence>
<feature type="chain" id="PRO_5012579774" evidence="17">
    <location>
        <begin position="28"/>
        <end position="710"/>
    </location>
</feature>
<dbReference type="InterPro" id="IPR036942">
    <property type="entry name" value="Beta-barrel_TonB_sf"/>
</dbReference>
<dbReference type="FunFam" id="2.170.130.10:FF:000010">
    <property type="entry name" value="Ferripyoverdine receptor"/>
    <property type="match status" value="1"/>
</dbReference>
<dbReference type="CDD" id="cd01347">
    <property type="entry name" value="ligand_gated_channel"/>
    <property type="match status" value="1"/>
</dbReference>
<reference evidence="21" key="1">
    <citation type="submission" date="2016-09" db="EMBL/GenBank/DDBJ databases">
        <authorList>
            <person name="Varghese N."/>
            <person name="Submissions S."/>
        </authorList>
    </citation>
    <scope>NUCLEOTIDE SEQUENCE [LARGE SCALE GENOMIC DNA]</scope>
    <source>
        <strain evidence="21">ANC 4466</strain>
    </source>
</reference>
<dbReference type="GO" id="GO:0009279">
    <property type="term" value="C:cell outer membrane"/>
    <property type="evidence" value="ECO:0007669"/>
    <property type="project" value="UniProtKB-SubCell"/>
</dbReference>
<gene>
    <name evidence="20" type="ORF">SAMN05421731_103376</name>
</gene>
<accession>A0A240E7B5</accession>
<keyword evidence="13 14" id="KW-0998">Cell outer membrane</keyword>
<dbReference type="GO" id="GO:0038023">
    <property type="term" value="F:signaling receptor activity"/>
    <property type="evidence" value="ECO:0007669"/>
    <property type="project" value="InterPro"/>
</dbReference>
<evidence type="ECO:0000256" key="3">
    <source>
        <dbReference type="ARBA" id="ARBA00022448"/>
    </source>
</evidence>
<evidence type="ECO:0000256" key="10">
    <source>
        <dbReference type="ARBA" id="ARBA00023077"/>
    </source>
</evidence>